<sequence>MDNSKEVSEGGSLLERIKRVILKKSAGEEPPSEDSSSVPEEPSVAERKPVNVPANSLLFSLWYESTHAVRKDNGMKGEGDGLIPEFELILEETDQLALPLTPEEAEAEKYRAIVHLMMKARSRWHTTRPDVSGKEPSVDADVCIYVAKNRLVAWAFAFPPAGEGKKLERFQLEEALKGASVCEGIQEGQLDYIVREQPFFRLVPVACGTPMVPGEDGRLEEKYEREPERMFGTDQYGNLDYHIQNNIQNIHAGDVICKVCLPTKGKDGRDVLGNVIPERAGKTVRIPMGQNTSLNEDGTELKADVDGRLRYEGGKFCIRPVIRVSGDVDFHVGNIDFLGDVYITGSICEGFSVKAEGTISVGGVVERAFVEAGRDVVVSRGILGNDSTVVKAGGSVFAKYFENCVVYAGEDIHAGAVLSSYLYSDRSIFVRSNRGTVIGGKLVAAVSIEAEVIGCQAERITTLIVGERPYVQQQKDSILLTLKELEGERERVEKNLCFLDRMDEVSSEKLHKIASGRLRHSNLESEESRLKKQLEELGETALDVSKCRIRAGTIYPTVRVSMGEFSRTISERISMCDIHVSEDELLLR</sequence>
<feature type="domain" description="Flagellar Assembly Protein A N-terminal region" evidence="2">
    <location>
        <begin position="144"/>
        <end position="312"/>
    </location>
</feature>
<evidence type="ECO:0000259" key="2">
    <source>
        <dbReference type="Pfam" id="PF20250"/>
    </source>
</evidence>
<keyword evidence="4" id="KW-1185">Reference proteome</keyword>
<proteinExistence type="predicted"/>
<dbReference type="InterPro" id="IPR046866">
    <property type="entry name" value="FapA_N"/>
</dbReference>
<dbReference type="InterPro" id="IPR046865">
    <property type="entry name" value="FapA_b_solenoid"/>
</dbReference>
<dbReference type="RefSeq" id="WP_154471270.1">
    <property type="nucleotide sequence ID" value="NZ_DBEWUL010000053.1"/>
</dbReference>
<reference evidence="3 4" key="1">
    <citation type="submission" date="2019-08" db="EMBL/GenBank/DDBJ databases">
        <title>In-depth cultivation of the pig gut microbiome towards novel bacterial diversity and tailored functional studies.</title>
        <authorList>
            <person name="Wylensek D."/>
            <person name="Hitch T.C.A."/>
            <person name="Clavel T."/>
        </authorList>
    </citation>
    <scope>NUCLEOTIDE SEQUENCE [LARGE SCALE GENOMIC DNA]</scope>
    <source>
        <strain evidence="3 4">WCA-389-WT-23D1</strain>
    </source>
</reference>
<protein>
    <submittedName>
        <fullName evidence="3">DUF342 domain-containing protein</fullName>
    </submittedName>
</protein>
<gene>
    <name evidence="3" type="ORF">FYJ39_04560</name>
</gene>
<dbReference type="PANTHER" id="PTHR38032">
    <property type="entry name" value="POLYMERASE-RELATED"/>
    <property type="match status" value="1"/>
</dbReference>
<feature type="compositionally biased region" description="Low complexity" evidence="1">
    <location>
        <begin position="33"/>
        <end position="42"/>
    </location>
</feature>
<dbReference type="Pfam" id="PF03961">
    <property type="entry name" value="FapA"/>
    <property type="match status" value="1"/>
</dbReference>
<dbReference type="AlphaFoldDB" id="A0A7X2TBG1"/>
<dbReference type="EMBL" id="VUMD01000003">
    <property type="protein sequence ID" value="MSS35874.1"/>
    <property type="molecule type" value="Genomic_DNA"/>
</dbReference>
<evidence type="ECO:0000256" key="1">
    <source>
        <dbReference type="SAM" id="MobiDB-lite"/>
    </source>
</evidence>
<accession>A0A7X2TBG1</accession>
<organism evidence="3 4">
    <name type="scientific">Clostridium porci</name>
    <dbReference type="NCBI Taxonomy" id="2605778"/>
    <lineage>
        <taxon>Bacteria</taxon>
        <taxon>Bacillati</taxon>
        <taxon>Bacillota</taxon>
        <taxon>Clostridia</taxon>
        <taxon>Eubacteriales</taxon>
        <taxon>Clostridiaceae</taxon>
        <taxon>Clostridium</taxon>
    </lineage>
</organism>
<evidence type="ECO:0000313" key="4">
    <source>
        <dbReference type="Proteomes" id="UP000429958"/>
    </source>
</evidence>
<feature type="region of interest" description="Disordered" evidence="1">
    <location>
        <begin position="24"/>
        <end position="49"/>
    </location>
</feature>
<comment type="caution">
    <text evidence="3">The sequence shown here is derived from an EMBL/GenBank/DDBJ whole genome shotgun (WGS) entry which is preliminary data.</text>
</comment>
<name>A0A7X2TBG1_9CLOT</name>
<dbReference type="Proteomes" id="UP000429958">
    <property type="component" value="Unassembled WGS sequence"/>
</dbReference>
<dbReference type="Pfam" id="PF20250">
    <property type="entry name" value="FapA_N"/>
    <property type="match status" value="1"/>
</dbReference>
<evidence type="ECO:0000313" key="3">
    <source>
        <dbReference type="EMBL" id="MSS35874.1"/>
    </source>
</evidence>
<dbReference type="InterPro" id="IPR005646">
    <property type="entry name" value="FapA"/>
</dbReference>
<dbReference type="PANTHER" id="PTHR38032:SF1">
    <property type="entry name" value="RNA-BINDING PROTEIN KHPB N-TERMINAL DOMAIN-CONTAINING PROTEIN"/>
    <property type="match status" value="1"/>
</dbReference>